<proteinExistence type="inferred from homology"/>
<evidence type="ECO:0000259" key="15">
    <source>
        <dbReference type="Pfam" id="PF21634"/>
    </source>
</evidence>
<comment type="similarity">
    <text evidence="2">Belongs to the DNA2/NAM7 helicase family. SDE3 subfamily.</text>
</comment>
<evidence type="ECO:0000256" key="4">
    <source>
        <dbReference type="ARBA" id="ARBA00022490"/>
    </source>
</evidence>
<dbReference type="FunFam" id="3.40.50.300:FF:000608">
    <property type="entry name" value="Mov10 RISC complex RNA helicase"/>
    <property type="match status" value="1"/>
</dbReference>
<evidence type="ECO:0000256" key="7">
    <source>
        <dbReference type="ARBA" id="ARBA00022806"/>
    </source>
</evidence>
<dbReference type="GO" id="GO:0031047">
    <property type="term" value="P:regulatory ncRNA-mediated gene silencing"/>
    <property type="evidence" value="ECO:0007669"/>
    <property type="project" value="UniProtKB-KW"/>
</dbReference>
<dbReference type="InterPro" id="IPR041677">
    <property type="entry name" value="DNA2/NAM7_AAA_11"/>
</dbReference>
<feature type="domain" description="DNA2/NAM7 helicase helicase" evidence="13">
    <location>
        <begin position="183"/>
        <end position="269"/>
    </location>
</feature>
<comment type="catalytic activity">
    <reaction evidence="11">
        <text>ATP + H2O = ADP + phosphate + H(+)</text>
        <dbReference type="Rhea" id="RHEA:13065"/>
        <dbReference type="ChEBI" id="CHEBI:15377"/>
        <dbReference type="ChEBI" id="CHEBI:15378"/>
        <dbReference type="ChEBI" id="CHEBI:30616"/>
        <dbReference type="ChEBI" id="CHEBI:43474"/>
        <dbReference type="ChEBI" id="CHEBI:456216"/>
        <dbReference type="EC" id="3.6.4.13"/>
    </reaction>
</comment>
<evidence type="ECO:0000256" key="9">
    <source>
        <dbReference type="ARBA" id="ARBA00022884"/>
    </source>
</evidence>
<keyword evidence="9" id="KW-0694">RNA-binding</keyword>
<evidence type="ECO:0000259" key="12">
    <source>
        <dbReference type="Pfam" id="PF00580"/>
    </source>
</evidence>
<dbReference type="GO" id="GO:0036464">
    <property type="term" value="C:cytoplasmic ribonucleoprotein granule"/>
    <property type="evidence" value="ECO:0007669"/>
    <property type="project" value="UniProtKB-SubCell"/>
</dbReference>
<keyword evidence="8" id="KW-0067">ATP-binding</keyword>
<dbReference type="PANTHER" id="PTHR45418">
    <property type="entry name" value="CANCER/TESTIS ANTIGEN 55"/>
    <property type="match status" value="1"/>
</dbReference>
<comment type="subcellular location">
    <subcellularLocation>
        <location evidence="1">Cytoplasm</location>
        <location evidence="1">Cytoplasmic ribonucleoprotein granule</location>
    </subcellularLocation>
</comment>
<dbReference type="InterPro" id="IPR047187">
    <property type="entry name" value="SF1_C_Upf1"/>
</dbReference>
<feature type="domain" description="Helicase MOV-10-like beta-barrel" evidence="15">
    <location>
        <begin position="3"/>
        <end position="41"/>
    </location>
</feature>
<evidence type="ECO:0000259" key="13">
    <source>
        <dbReference type="Pfam" id="PF13086"/>
    </source>
</evidence>
<keyword evidence="17" id="KW-1185">Reference proteome</keyword>
<keyword evidence="5" id="KW-0547">Nucleotide-binding</keyword>
<dbReference type="Gene3D" id="3.40.50.300">
    <property type="entry name" value="P-loop containing nucleotide triphosphate hydrolases"/>
    <property type="match status" value="2"/>
</dbReference>
<organism evidence="16 17">
    <name type="scientific">Paramuricea clavata</name>
    <name type="common">Red gorgonian</name>
    <name type="synonym">Violescent sea-whip</name>
    <dbReference type="NCBI Taxonomy" id="317549"/>
    <lineage>
        <taxon>Eukaryota</taxon>
        <taxon>Metazoa</taxon>
        <taxon>Cnidaria</taxon>
        <taxon>Anthozoa</taxon>
        <taxon>Octocorallia</taxon>
        <taxon>Malacalcyonacea</taxon>
        <taxon>Plexauridae</taxon>
        <taxon>Paramuricea</taxon>
    </lineage>
</organism>
<dbReference type="Pfam" id="PF21634">
    <property type="entry name" value="MOV-10_beta-barrel"/>
    <property type="match status" value="1"/>
</dbReference>
<gene>
    <name evidence="16" type="ORF">PACLA_8A016415</name>
</gene>
<dbReference type="InterPro" id="IPR027417">
    <property type="entry name" value="P-loop_NTPase"/>
</dbReference>
<keyword evidence="7 16" id="KW-0347">Helicase</keyword>
<keyword evidence="10" id="KW-0943">RNA-mediated gene silencing</keyword>
<evidence type="ECO:0000256" key="11">
    <source>
        <dbReference type="ARBA" id="ARBA00047984"/>
    </source>
</evidence>
<dbReference type="EC" id="3.6.4.13" evidence="3"/>
<dbReference type="PANTHER" id="PTHR45418:SF1">
    <property type="entry name" value="CANCER_TESTIS ANTIGEN 55"/>
    <property type="match status" value="1"/>
</dbReference>
<dbReference type="Pfam" id="PF13086">
    <property type="entry name" value="AAA_11"/>
    <property type="match status" value="1"/>
</dbReference>
<evidence type="ECO:0000313" key="17">
    <source>
        <dbReference type="Proteomes" id="UP001152795"/>
    </source>
</evidence>
<evidence type="ECO:0000256" key="5">
    <source>
        <dbReference type="ARBA" id="ARBA00022741"/>
    </source>
</evidence>
<keyword evidence="6" id="KW-0378">Hydrolase</keyword>
<dbReference type="InterPro" id="IPR041679">
    <property type="entry name" value="DNA2/NAM7-like_C"/>
</dbReference>
<name>A0A7D9JUH3_PARCT</name>
<dbReference type="CDD" id="cd18808">
    <property type="entry name" value="SF1_C_Upf1"/>
    <property type="match status" value="1"/>
</dbReference>
<reference evidence="16" key="1">
    <citation type="submission" date="2020-04" db="EMBL/GenBank/DDBJ databases">
        <authorList>
            <person name="Alioto T."/>
            <person name="Alioto T."/>
            <person name="Gomez Garrido J."/>
        </authorList>
    </citation>
    <scope>NUCLEOTIDE SEQUENCE</scope>
    <source>
        <strain evidence="16">A484AB</strain>
    </source>
</reference>
<evidence type="ECO:0000256" key="3">
    <source>
        <dbReference type="ARBA" id="ARBA00012552"/>
    </source>
</evidence>
<dbReference type="Pfam" id="PF13087">
    <property type="entry name" value="AAA_12"/>
    <property type="match status" value="1"/>
</dbReference>
<sequence length="504" mass="56925">ASTNSSKYEGFIHEVLSSEVLLKFHEDFHSTYDMDSYNVMFFFNRTTLRRSHKAVESAKYLGDQVLFPREVVPKLPQESKKDKGLFNAKLNERQRAAVSRILIGQSRPMPYVLFGPPGTGKTVTLVEAILQIFHRISSSRILACTPSNSAADLITERLHHSGGITEGDMVRLNAFQRQQNIPEDIENYSTNIEKLDVAAHYRVVICTCTTAGQLHTLGLAPGHFTHVIIDEAGQATEPESLVPISFLAGTEGQIILGGDPYQLGAVLRSPICQTYGLNISLLERLMTRTPYLRDETKFSNHGCYDPLAVTKLINNYRSHEALLELPSRLFYHAEMVPCADENVKNCLCEWDVLPNKDGFPVLFHGVKGEDLREGNSPSWFNAVEAVQVIRYVHELRKFEKHPVKLNDIGIITPYRKQVEKIRLLLDRLGMSEIKVGSVEEFQGQERLVIIISTVRSRENLIGFDYTHNIGFLSNPKRFNVAITRAQALMIVIGNPHVLVQRRLF</sequence>
<evidence type="ECO:0000256" key="2">
    <source>
        <dbReference type="ARBA" id="ARBA00005601"/>
    </source>
</evidence>
<dbReference type="CDD" id="cd18078">
    <property type="entry name" value="DEXXQc_Mov10L1"/>
    <property type="match status" value="1"/>
</dbReference>
<evidence type="ECO:0000259" key="14">
    <source>
        <dbReference type="Pfam" id="PF13087"/>
    </source>
</evidence>
<protein>
    <recommendedName>
        <fullName evidence="3">RNA helicase</fullName>
        <ecNumber evidence="3">3.6.4.13</ecNumber>
    </recommendedName>
</protein>
<evidence type="ECO:0000256" key="10">
    <source>
        <dbReference type="ARBA" id="ARBA00023158"/>
    </source>
</evidence>
<feature type="non-terminal residue" evidence="16">
    <location>
        <position position="1"/>
    </location>
</feature>
<dbReference type="OrthoDB" id="6513042at2759"/>
<dbReference type="AlphaFoldDB" id="A0A7D9JUH3"/>
<dbReference type="InterPro" id="IPR014016">
    <property type="entry name" value="UvrD-like_ATP-bd"/>
</dbReference>
<evidence type="ECO:0000256" key="6">
    <source>
        <dbReference type="ARBA" id="ARBA00022801"/>
    </source>
</evidence>
<feature type="non-terminal residue" evidence="16">
    <location>
        <position position="504"/>
    </location>
</feature>
<dbReference type="GO" id="GO:0003724">
    <property type="term" value="F:RNA helicase activity"/>
    <property type="evidence" value="ECO:0007669"/>
    <property type="project" value="UniProtKB-EC"/>
</dbReference>
<feature type="domain" description="DNA2/NAM7 helicase-like C-terminal" evidence="14">
    <location>
        <begin position="279"/>
        <end position="495"/>
    </location>
</feature>
<evidence type="ECO:0000313" key="16">
    <source>
        <dbReference type="EMBL" id="CAB4035921.1"/>
    </source>
</evidence>
<accession>A0A7D9JUH3</accession>
<feature type="domain" description="UvrD-like helicase ATP-binding" evidence="12">
    <location>
        <begin position="110"/>
        <end position="169"/>
    </location>
</feature>
<dbReference type="GO" id="GO:0005524">
    <property type="term" value="F:ATP binding"/>
    <property type="evidence" value="ECO:0007669"/>
    <property type="project" value="UniProtKB-KW"/>
</dbReference>
<dbReference type="GO" id="GO:0003723">
    <property type="term" value="F:RNA binding"/>
    <property type="evidence" value="ECO:0007669"/>
    <property type="project" value="UniProtKB-KW"/>
</dbReference>
<dbReference type="Proteomes" id="UP001152795">
    <property type="component" value="Unassembled WGS sequence"/>
</dbReference>
<dbReference type="SUPFAM" id="SSF52540">
    <property type="entry name" value="P-loop containing nucleoside triphosphate hydrolases"/>
    <property type="match status" value="1"/>
</dbReference>
<dbReference type="EMBL" id="CACRXK020021502">
    <property type="protein sequence ID" value="CAB4035921.1"/>
    <property type="molecule type" value="Genomic_DNA"/>
</dbReference>
<comment type="caution">
    <text evidence="16">The sequence shown here is derived from an EMBL/GenBank/DDBJ whole genome shotgun (WGS) entry which is preliminary data.</text>
</comment>
<keyword evidence="4" id="KW-0963">Cytoplasm</keyword>
<evidence type="ECO:0000256" key="1">
    <source>
        <dbReference type="ARBA" id="ARBA00004331"/>
    </source>
</evidence>
<dbReference type="Pfam" id="PF00580">
    <property type="entry name" value="UvrD-helicase"/>
    <property type="match status" value="1"/>
</dbReference>
<dbReference type="GO" id="GO:0016787">
    <property type="term" value="F:hydrolase activity"/>
    <property type="evidence" value="ECO:0007669"/>
    <property type="project" value="UniProtKB-KW"/>
</dbReference>
<evidence type="ECO:0000256" key="8">
    <source>
        <dbReference type="ARBA" id="ARBA00022840"/>
    </source>
</evidence>
<dbReference type="InterPro" id="IPR049080">
    <property type="entry name" value="MOV-10-like_beta-barrel"/>
</dbReference>